<dbReference type="GO" id="GO:0004177">
    <property type="term" value="F:aminopeptidase activity"/>
    <property type="evidence" value="ECO:0007669"/>
    <property type="project" value="UniProtKB-KW"/>
</dbReference>
<dbReference type="PANTHER" id="PTHR28570:SF3">
    <property type="entry name" value="ASPARTYL AMINOPEPTIDASE"/>
    <property type="match status" value="1"/>
</dbReference>
<keyword evidence="8 9" id="KW-0482">Metalloprotease</keyword>
<evidence type="ECO:0000256" key="5">
    <source>
        <dbReference type="ARBA" id="ARBA00022723"/>
    </source>
</evidence>
<accession>A0ABR7IAP0</accession>
<dbReference type="SUPFAM" id="SSF53187">
    <property type="entry name" value="Zn-dependent exopeptidases"/>
    <property type="match status" value="1"/>
</dbReference>
<evidence type="ECO:0000256" key="3">
    <source>
        <dbReference type="ARBA" id="ARBA00022438"/>
    </source>
</evidence>
<dbReference type="Pfam" id="PF02127">
    <property type="entry name" value="Peptidase_M18"/>
    <property type="match status" value="1"/>
</dbReference>
<evidence type="ECO:0000256" key="1">
    <source>
        <dbReference type="ARBA" id="ARBA00001947"/>
    </source>
</evidence>
<keyword evidence="5 9" id="KW-0479">Metal-binding</keyword>
<dbReference type="PANTHER" id="PTHR28570">
    <property type="entry name" value="ASPARTYL AMINOPEPTIDASE"/>
    <property type="match status" value="1"/>
</dbReference>
<evidence type="ECO:0000256" key="10">
    <source>
        <dbReference type="RuleBase" id="RU004387"/>
    </source>
</evidence>
<comment type="caution">
    <text evidence="11">The sequence shown here is derived from an EMBL/GenBank/DDBJ whole genome shotgun (WGS) entry which is preliminary data.</text>
</comment>
<keyword evidence="6 9" id="KW-0378">Hydrolase</keyword>
<proteinExistence type="inferred from homology"/>
<keyword evidence="4 9" id="KW-0645">Protease</keyword>
<keyword evidence="12" id="KW-1185">Reference proteome</keyword>
<sequence>MKELEELFSLLEEGTSPYQVVSHTEDYLKKAGFFGLSFGKPWDLTLGEKYYVNHHGSTIFAFTMPERAERMGDIRIAAAHTDFPCLRIKPNPDVKNASYAGVNVEVYGGAILNTWLDRPLSAAGRVAVKSGEILKPDIRYVDLKKPVFTIPNLAIHMNREVNKGVELNKQIDMIPVFGMETSFLSYLAKELSVKEEDILDFELYIYCAEKPLFVGGAEEFISSPRLDNLTSVAALSRAICKAGKRNGLNVIALFDHEEIGSRTKQGAGSFMLNELLDKILLGMGMDPVAVKEAKYNSMMLSVDVAHALHPNQMGKMDITNQPVTGKGLCIKEACSQSYATDCEAIAVVQQLCEAKKIPYQKFVNRSDIPGGSTLGSIASALLPVKTVDIGLPLLAMHSARELMGKEDQKALCDCVREFFSVCQSGRK</sequence>
<dbReference type="InterPro" id="IPR001948">
    <property type="entry name" value="Peptidase_M18"/>
</dbReference>
<dbReference type="Gene3D" id="2.30.250.10">
    <property type="entry name" value="Aminopeptidase i, Domain 2"/>
    <property type="match status" value="1"/>
</dbReference>
<organism evidence="11 12">
    <name type="scientific">Roseburia yibonii</name>
    <dbReference type="NCBI Taxonomy" id="2763063"/>
    <lineage>
        <taxon>Bacteria</taxon>
        <taxon>Bacillati</taxon>
        <taxon>Bacillota</taxon>
        <taxon>Clostridia</taxon>
        <taxon>Lachnospirales</taxon>
        <taxon>Lachnospiraceae</taxon>
        <taxon>Roseburia</taxon>
    </lineage>
</organism>
<comment type="similarity">
    <text evidence="2 9">Belongs to the peptidase M18 family.</text>
</comment>
<dbReference type="PRINTS" id="PR00932">
    <property type="entry name" value="AMINO1PTASE"/>
</dbReference>
<keyword evidence="3 9" id="KW-0031">Aminopeptidase</keyword>
<evidence type="ECO:0000313" key="11">
    <source>
        <dbReference type="EMBL" id="MBC5753977.1"/>
    </source>
</evidence>
<evidence type="ECO:0000256" key="4">
    <source>
        <dbReference type="ARBA" id="ARBA00022670"/>
    </source>
</evidence>
<dbReference type="SUPFAM" id="SSF101821">
    <property type="entry name" value="Aminopeptidase/glucanase lid domain"/>
    <property type="match status" value="1"/>
</dbReference>
<dbReference type="Gene3D" id="3.40.630.10">
    <property type="entry name" value="Zn peptidases"/>
    <property type="match status" value="1"/>
</dbReference>
<dbReference type="Proteomes" id="UP000621540">
    <property type="component" value="Unassembled WGS sequence"/>
</dbReference>
<evidence type="ECO:0000256" key="9">
    <source>
        <dbReference type="RuleBase" id="RU004386"/>
    </source>
</evidence>
<dbReference type="NCBIfam" id="NF002759">
    <property type="entry name" value="PRK02813.1"/>
    <property type="match status" value="1"/>
</dbReference>
<evidence type="ECO:0000256" key="8">
    <source>
        <dbReference type="ARBA" id="ARBA00023049"/>
    </source>
</evidence>
<name>A0ABR7IAP0_9FIRM</name>
<evidence type="ECO:0000256" key="2">
    <source>
        <dbReference type="ARBA" id="ARBA00008290"/>
    </source>
</evidence>
<evidence type="ECO:0000256" key="7">
    <source>
        <dbReference type="ARBA" id="ARBA00022833"/>
    </source>
</evidence>
<gene>
    <name evidence="11" type="ORF">H8Z76_08050</name>
</gene>
<reference evidence="11 12" key="1">
    <citation type="submission" date="2020-08" db="EMBL/GenBank/DDBJ databases">
        <title>Genome public.</title>
        <authorList>
            <person name="Liu C."/>
            <person name="Sun Q."/>
        </authorList>
    </citation>
    <scope>NUCLEOTIDE SEQUENCE [LARGE SCALE GENOMIC DNA]</scope>
    <source>
        <strain evidence="11 12">BX0805</strain>
    </source>
</reference>
<protein>
    <recommendedName>
        <fullName evidence="10">M18 family aminopeptidase</fullName>
        <ecNumber evidence="10">3.4.11.-</ecNumber>
    </recommendedName>
</protein>
<evidence type="ECO:0000313" key="12">
    <source>
        <dbReference type="Proteomes" id="UP000621540"/>
    </source>
</evidence>
<dbReference type="EMBL" id="JACOQH010000005">
    <property type="protein sequence ID" value="MBC5753977.1"/>
    <property type="molecule type" value="Genomic_DNA"/>
</dbReference>
<keyword evidence="7 9" id="KW-0862">Zinc</keyword>
<comment type="cofactor">
    <cofactor evidence="1 10">
        <name>Zn(2+)</name>
        <dbReference type="ChEBI" id="CHEBI:29105"/>
    </cofactor>
</comment>
<evidence type="ECO:0000256" key="6">
    <source>
        <dbReference type="ARBA" id="ARBA00022801"/>
    </source>
</evidence>
<dbReference type="EC" id="3.4.11.-" evidence="10"/>
<dbReference type="InterPro" id="IPR023358">
    <property type="entry name" value="Peptidase_M18_dom2"/>
</dbReference>
<dbReference type="RefSeq" id="WP_186982201.1">
    <property type="nucleotide sequence ID" value="NZ_JACOQH010000005.1"/>
</dbReference>